<name>A0ABN3GI47_9ACTN</name>
<gene>
    <name evidence="1" type="ORF">GCM10010403_52190</name>
</gene>
<dbReference type="RefSeq" id="WP_310283754.1">
    <property type="nucleotide sequence ID" value="NZ_BAAASX010000033.1"/>
</dbReference>
<evidence type="ECO:0000313" key="1">
    <source>
        <dbReference type="EMBL" id="GAA2352129.1"/>
    </source>
</evidence>
<organism evidence="1 2">
    <name type="scientific">Glycomyces rutgersensis</name>
    <dbReference type="NCBI Taxonomy" id="58115"/>
    <lineage>
        <taxon>Bacteria</taxon>
        <taxon>Bacillati</taxon>
        <taxon>Actinomycetota</taxon>
        <taxon>Actinomycetes</taxon>
        <taxon>Glycomycetales</taxon>
        <taxon>Glycomycetaceae</taxon>
        <taxon>Glycomyces</taxon>
    </lineage>
</organism>
<evidence type="ECO:0000313" key="2">
    <source>
        <dbReference type="Proteomes" id="UP001501584"/>
    </source>
</evidence>
<accession>A0ABN3GI47</accession>
<dbReference type="EMBL" id="BAAASX010000033">
    <property type="protein sequence ID" value="GAA2352129.1"/>
    <property type="molecule type" value="Genomic_DNA"/>
</dbReference>
<dbReference type="Proteomes" id="UP001501584">
    <property type="component" value="Unassembled WGS sequence"/>
</dbReference>
<protein>
    <submittedName>
        <fullName evidence="1">Uncharacterized protein</fullName>
    </submittedName>
</protein>
<sequence>MSTNYKFHLEPSIDSNGALRMPAVGGDTAVSLTRFRSGALYLQLASTGDLMVAELSDEDALKLAEQLRQIAGGSR</sequence>
<proteinExistence type="predicted"/>
<keyword evidence="2" id="KW-1185">Reference proteome</keyword>
<reference evidence="1 2" key="1">
    <citation type="journal article" date="2019" name="Int. J. Syst. Evol. Microbiol.">
        <title>The Global Catalogue of Microorganisms (GCM) 10K type strain sequencing project: providing services to taxonomists for standard genome sequencing and annotation.</title>
        <authorList>
            <consortium name="The Broad Institute Genomics Platform"/>
            <consortium name="The Broad Institute Genome Sequencing Center for Infectious Disease"/>
            <person name="Wu L."/>
            <person name="Ma J."/>
        </authorList>
    </citation>
    <scope>NUCLEOTIDE SEQUENCE [LARGE SCALE GENOMIC DNA]</scope>
    <source>
        <strain evidence="1 2">JCM 6238</strain>
    </source>
</reference>
<comment type="caution">
    <text evidence="1">The sequence shown here is derived from an EMBL/GenBank/DDBJ whole genome shotgun (WGS) entry which is preliminary data.</text>
</comment>